<dbReference type="EMBL" id="JBFXLS010000011">
    <property type="protein sequence ID" value="KAL2830810.1"/>
    <property type="molecule type" value="Genomic_DNA"/>
</dbReference>
<name>A0ABR4ISR6_9EURO</name>
<dbReference type="Gene3D" id="1.10.630.10">
    <property type="entry name" value="Cytochrome P450"/>
    <property type="match status" value="1"/>
</dbReference>
<reference evidence="1 2" key="1">
    <citation type="submission" date="2024-07" db="EMBL/GenBank/DDBJ databases">
        <title>Section-level genome sequencing and comparative genomics of Aspergillus sections Usti and Cavernicolus.</title>
        <authorList>
            <consortium name="Lawrence Berkeley National Laboratory"/>
            <person name="Nybo J.L."/>
            <person name="Vesth T.C."/>
            <person name="Theobald S."/>
            <person name="Frisvad J.C."/>
            <person name="Larsen T.O."/>
            <person name="Kjaerboelling I."/>
            <person name="Rothschild-Mancinelli K."/>
            <person name="Lyhne E.K."/>
            <person name="Kogle M.E."/>
            <person name="Barry K."/>
            <person name="Clum A."/>
            <person name="Na H."/>
            <person name="Ledsgaard L."/>
            <person name="Lin J."/>
            <person name="Lipzen A."/>
            <person name="Kuo A."/>
            <person name="Riley R."/>
            <person name="Mondo S."/>
            <person name="LaButti K."/>
            <person name="Haridas S."/>
            <person name="Pangalinan J."/>
            <person name="Salamov A.A."/>
            <person name="Simmons B.A."/>
            <person name="Magnuson J.K."/>
            <person name="Chen J."/>
            <person name="Drula E."/>
            <person name="Henrissat B."/>
            <person name="Wiebenga A."/>
            <person name="Lubbers R.J."/>
            <person name="Gomes A.C."/>
            <person name="Makela M.R."/>
            <person name="Stajich J."/>
            <person name="Grigoriev I.V."/>
            <person name="Mortensen U.H."/>
            <person name="De vries R.P."/>
            <person name="Baker S.E."/>
            <person name="Andersen M.R."/>
        </authorList>
    </citation>
    <scope>NUCLEOTIDE SEQUENCE [LARGE SCALE GENOMIC DNA]</scope>
    <source>
        <strain evidence="1 2">CBS 600.67</strain>
    </source>
</reference>
<evidence type="ECO:0008006" key="3">
    <source>
        <dbReference type="Google" id="ProtNLM"/>
    </source>
</evidence>
<keyword evidence="2" id="KW-1185">Reference proteome</keyword>
<dbReference type="Proteomes" id="UP001610335">
    <property type="component" value="Unassembled WGS sequence"/>
</dbReference>
<evidence type="ECO:0000313" key="1">
    <source>
        <dbReference type="EMBL" id="KAL2830810.1"/>
    </source>
</evidence>
<dbReference type="InterPro" id="IPR036396">
    <property type="entry name" value="Cyt_P450_sf"/>
</dbReference>
<sequence length="197" mass="22982">MLLTIVCDKLVSLSSKLVNFRPRGVVLDDKKNTLAEDVRSTERMMDDNSARGNMFVGDYEIDDPNEWSCILRVLFLLQLKQLRLLIREIKAVACNEIMNTQVAMLEHAERQVVQMMERARRDAGCTRHLFNFSRSTPLIRFYDVVKTGRYTRQVQQMHEKYGPIVRINPLEVHCNDHRFINKIYTGGIRVAGYQFTL</sequence>
<evidence type="ECO:0000313" key="2">
    <source>
        <dbReference type="Proteomes" id="UP001610335"/>
    </source>
</evidence>
<comment type="caution">
    <text evidence="1">The sequence shown here is derived from an EMBL/GenBank/DDBJ whole genome shotgun (WGS) entry which is preliminary data.</text>
</comment>
<accession>A0ABR4ISR6</accession>
<proteinExistence type="predicted"/>
<organism evidence="1 2">
    <name type="scientific">Aspergillus cavernicola</name>
    <dbReference type="NCBI Taxonomy" id="176166"/>
    <lineage>
        <taxon>Eukaryota</taxon>
        <taxon>Fungi</taxon>
        <taxon>Dikarya</taxon>
        <taxon>Ascomycota</taxon>
        <taxon>Pezizomycotina</taxon>
        <taxon>Eurotiomycetes</taxon>
        <taxon>Eurotiomycetidae</taxon>
        <taxon>Eurotiales</taxon>
        <taxon>Aspergillaceae</taxon>
        <taxon>Aspergillus</taxon>
        <taxon>Aspergillus subgen. Nidulantes</taxon>
    </lineage>
</organism>
<protein>
    <recommendedName>
        <fullName evidence="3">Cytochrome P450</fullName>
    </recommendedName>
</protein>
<gene>
    <name evidence="1" type="ORF">BDW59DRAFT_158250</name>
</gene>